<name>A0ABR2NHI0_9ROSI</name>
<keyword evidence="3" id="KW-1185">Reference proteome</keyword>
<accession>A0ABR2NHI0</accession>
<gene>
    <name evidence="2" type="ORF">V6N11_005028</name>
</gene>
<protein>
    <submittedName>
        <fullName evidence="2">Uncharacterized protein</fullName>
    </submittedName>
</protein>
<organism evidence="2 3">
    <name type="scientific">Hibiscus sabdariffa</name>
    <name type="common">roselle</name>
    <dbReference type="NCBI Taxonomy" id="183260"/>
    <lineage>
        <taxon>Eukaryota</taxon>
        <taxon>Viridiplantae</taxon>
        <taxon>Streptophyta</taxon>
        <taxon>Embryophyta</taxon>
        <taxon>Tracheophyta</taxon>
        <taxon>Spermatophyta</taxon>
        <taxon>Magnoliopsida</taxon>
        <taxon>eudicotyledons</taxon>
        <taxon>Gunneridae</taxon>
        <taxon>Pentapetalae</taxon>
        <taxon>rosids</taxon>
        <taxon>malvids</taxon>
        <taxon>Malvales</taxon>
        <taxon>Malvaceae</taxon>
        <taxon>Malvoideae</taxon>
        <taxon>Hibiscus</taxon>
    </lineage>
</organism>
<feature type="region of interest" description="Disordered" evidence="1">
    <location>
        <begin position="1"/>
        <end position="23"/>
    </location>
</feature>
<evidence type="ECO:0000256" key="1">
    <source>
        <dbReference type="SAM" id="MobiDB-lite"/>
    </source>
</evidence>
<dbReference type="Proteomes" id="UP001396334">
    <property type="component" value="Unassembled WGS sequence"/>
</dbReference>
<evidence type="ECO:0000313" key="3">
    <source>
        <dbReference type="Proteomes" id="UP001396334"/>
    </source>
</evidence>
<sequence>MPTAQRQNRGVEKGSSKKSMGSRFEILEDEGVVVSEGAEVKELDDPSVTKLGEAGVTLEGLGSEKRIAGRSTGSPHKREVVVEGWLVDSGKG</sequence>
<proteinExistence type="predicted"/>
<comment type="caution">
    <text evidence="2">The sequence shown here is derived from an EMBL/GenBank/DDBJ whole genome shotgun (WGS) entry which is preliminary data.</text>
</comment>
<evidence type="ECO:0000313" key="2">
    <source>
        <dbReference type="EMBL" id="KAK8975652.1"/>
    </source>
</evidence>
<dbReference type="EMBL" id="JBBPBN010000141">
    <property type="protein sequence ID" value="KAK8975652.1"/>
    <property type="molecule type" value="Genomic_DNA"/>
</dbReference>
<reference evidence="2 3" key="1">
    <citation type="journal article" date="2024" name="G3 (Bethesda)">
        <title>Genome assembly of Hibiscus sabdariffa L. provides insights into metabolisms of medicinal natural products.</title>
        <authorList>
            <person name="Kim T."/>
        </authorList>
    </citation>
    <scope>NUCLEOTIDE SEQUENCE [LARGE SCALE GENOMIC DNA]</scope>
    <source>
        <strain evidence="2">TK-2024</strain>
        <tissue evidence="2">Old leaves</tissue>
    </source>
</reference>